<dbReference type="GO" id="GO:0061863">
    <property type="term" value="F:microtubule plus end polymerase"/>
    <property type="evidence" value="ECO:0007669"/>
    <property type="project" value="InterPro"/>
</dbReference>
<evidence type="ECO:0000256" key="13">
    <source>
        <dbReference type="ARBA" id="ARBA00025722"/>
    </source>
</evidence>
<dbReference type="GO" id="GO:0051010">
    <property type="term" value="F:microtubule plus-end binding"/>
    <property type="evidence" value="ECO:0007669"/>
    <property type="project" value="InterPro"/>
</dbReference>
<feature type="repeat" description="HEAT" evidence="14">
    <location>
        <begin position="442"/>
        <end position="480"/>
    </location>
</feature>
<comment type="subcellular location">
    <subcellularLocation>
        <location evidence="2">Chromosome</location>
        <location evidence="2">Centromere</location>
        <location evidence="2">Kinetochore</location>
    </subcellularLocation>
    <subcellularLocation>
        <location evidence="1">Cytoplasm</location>
        <location evidence="1">Cytoskeleton</location>
        <location evidence="1">Microtubule organizing center</location>
        <location evidence="1">Centrosome</location>
    </subcellularLocation>
    <subcellularLocation>
        <location evidence="3">Cytoplasm</location>
        <location evidence="3">Cytoskeleton</location>
        <location evidence="3">Spindle pole</location>
    </subcellularLocation>
</comment>
<dbReference type="GO" id="GO:0000922">
    <property type="term" value="C:spindle pole"/>
    <property type="evidence" value="ECO:0007669"/>
    <property type="project" value="UniProtKB-SubCell"/>
</dbReference>
<dbReference type="Pfam" id="PF21041">
    <property type="entry name" value="XMAP215_CLASP_TOG"/>
    <property type="match status" value="4"/>
</dbReference>
<feature type="domain" description="TOG" evidence="16">
    <location>
        <begin position="271"/>
        <end position="509"/>
    </location>
</feature>
<keyword evidence="7" id="KW-0677">Repeat</keyword>
<evidence type="ECO:0000256" key="10">
    <source>
        <dbReference type="ARBA" id="ARBA00023212"/>
    </source>
</evidence>
<dbReference type="PANTHER" id="PTHR12609">
    <property type="entry name" value="MICROTUBULE ASSOCIATED PROTEIN XMAP215"/>
    <property type="match status" value="1"/>
</dbReference>
<dbReference type="GO" id="GO:0051231">
    <property type="term" value="P:spindle elongation"/>
    <property type="evidence" value="ECO:0007669"/>
    <property type="project" value="UniProtKB-ARBA"/>
</dbReference>
<evidence type="ECO:0000256" key="3">
    <source>
        <dbReference type="ARBA" id="ARBA00004647"/>
    </source>
</evidence>
<dbReference type="InterPro" id="IPR048491">
    <property type="entry name" value="XMAP215_CLASP_TOG"/>
</dbReference>
<dbReference type="PROSITE" id="PS50077">
    <property type="entry name" value="HEAT_REPEAT"/>
    <property type="match status" value="1"/>
</dbReference>
<feature type="compositionally biased region" description="Polar residues" evidence="15">
    <location>
        <begin position="1827"/>
        <end position="1839"/>
    </location>
</feature>
<evidence type="ECO:0000256" key="2">
    <source>
        <dbReference type="ARBA" id="ARBA00004629"/>
    </source>
</evidence>
<evidence type="ECO:0000256" key="6">
    <source>
        <dbReference type="ARBA" id="ARBA00022618"/>
    </source>
</evidence>
<evidence type="ECO:0000313" key="17">
    <source>
        <dbReference type="EMBL" id="NBJ60516.1"/>
    </source>
</evidence>
<evidence type="ECO:0000256" key="4">
    <source>
        <dbReference type="ARBA" id="ARBA00022454"/>
    </source>
</evidence>
<feature type="compositionally biased region" description="Acidic residues" evidence="15">
    <location>
        <begin position="820"/>
        <end position="829"/>
    </location>
</feature>
<feature type="compositionally biased region" description="Low complexity" evidence="15">
    <location>
        <begin position="540"/>
        <end position="553"/>
    </location>
</feature>
<dbReference type="FunFam" id="1.25.10.10:FF:000052">
    <property type="entry name" value="Cytoskeleton associated protein 5"/>
    <property type="match status" value="1"/>
</dbReference>
<dbReference type="InterPro" id="IPR045110">
    <property type="entry name" value="XMAP215"/>
</dbReference>
<evidence type="ECO:0000256" key="15">
    <source>
        <dbReference type="SAM" id="MobiDB-lite"/>
    </source>
</evidence>
<dbReference type="GO" id="GO:0005813">
    <property type="term" value="C:centrosome"/>
    <property type="evidence" value="ECO:0007669"/>
    <property type="project" value="UniProtKB-SubCell"/>
</dbReference>
<dbReference type="SUPFAM" id="SSF48371">
    <property type="entry name" value="ARM repeat"/>
    <property type="match status" value="3"/>
</dbReference>
<keyword evidence="6" id="KW-0132">Cell division</keyword>
<evidence type="ECO:0000256" key="14">
    <source>
        <dbReference type="PROSITE-ProRule" id="PRU00103"/>
    </source>
</evidence>
<comment type="similarity">
    <text evidence="13">Belongs to the TOG/XMAP215 family.</text>
</comment>
<dbReference type="GO" id="GO:0051301">
    <property type="term" value="P:cell division"/>
    <property type="evidence" value="ECO:0007669"/>
    <property type="project" value="UniProtKB-KW"/>
</dbReference>
<sequence>MDEDAEYKKLPVDERCVHKLWKARVDGYEEATKIFREIDDEKSPEWNKFLGLIKKFVVDSNAMAQEKGLEAALVFVENCGFAGRTVGEVMSGIVSKCIGAPKAKTKDLAVQLSLMYIEIEKHEMVMEELIKGMENKNPKIGAACIATTTLALREYGSKVIAVKPIVKKIATLLSDRDKNVRDEAKSLTIEIYRWIGAALKTQLTSVADVLMKELDAEFDKMKNEKAEPTRYLRSQQQRAAAVAAAAAHADDGDVGEEGEVGNASGEMDPLDLVDPVDILSKIPKDFYDKLESKKWQERKESLEALEPLVQNPKLESGDYGELIKALKRVLTKDTNVVLVAMSGKCLAGLAKGLGKKFSPYAVVCTAAILEKFKEKKTNVVTALRDAIDAIYPSTNLEAIQEDIIEALNNKNPSVKSETASFLARAFTKTLPTVFNKKLLKVYLTALLKTLNESDPVVRDFSAEAIGTIMKLVGEKNISPFLTDVDALKLNKIKECCEKAVIVIKISSPKKERPTTAPQKSAGMAKGGTTEAKPVTRPATAGGRKPAVKKVGGVAKSSSTAKVTGKILPSERDLSPEEVDEKVAELLPPDVIAGLGDSNWKARLSAVESLIALVSDIDPKSGVSQVLVRTVLKKPGLKDTHFQVLKYRLDIIRVVAERMPITVTTGDYVVSDVAEKLGDTKNTASASAALTAIAEAINLEYVVSKVMSFAFEQKSPKVQQEALLWVNQALREFGMQINPKMLLDDVRKAVQNTNPAVRGAGITLVGTMYMFMGQSLAMVFDGEKPALKQQILAEFEKNGDQRPPVPTRGVKKSASKGSISDNEDDGDDNQDVAAPPTTDLLPRIDISPQITDALLGEMADKNWKTRNEGLIKLQGIIGDAKLIKPTIGDLPQALSHRIVDSNAKIAQMAVAICEQLAPAMGPACKQHVRVLFPGFLHGLGDMKSFLRNACLACINTWGDTFGFKEFFEGEMIAEALKNGGPGLKTELWGWLAEKLPDLPVKSIPKDELVACLPYLYANICDRNAEVRKNANDAILGIMIHVGYDAMIKALDKQKPASKKDIQAALDKVRPNLPVKPLPKGKQQAPIVEDQVKTVRGGGQKVGKQTVVTKAPATTSSRKKDEDVDTSPLLAINNTKNQRLIDEQKLRVLKWTFTQPREEFTELLRDQMTTANVNKGLMANMFHDDFRYHLKVIDSLIEDLPSNEKALICNLDLILKWISLRFYDTNPSVLLKGLEYLSMVFQVLIDNEYVMAENEGSSFIPHLLIKIGDPKDAVRNGVRSLLRQICLVYPFSKLSTFIMEGLKSKNARQRTECLDELGYLIETHGLTVCQPTPQAALKEIARHISDRDNSVRNAALNCIVQAYFLAGDKVYKMIGQISDKDSSMLDERIKRMKKTRTEKPVERAPEKPAMRHVQQQEIVEPQELPSEEDLPPEDEAPQPIRTFESQLHKPSGPFRLDPDVIADIEKDWVKVDQIPSRDPPKIDISFLESPLKIVTRDGVGYPMEKLQRLMANPPTMSGTGMYSNYTMSPPQSQQPSRVSSSYSPQRSQVTPVVSNLADSLPKLDPNLVKIIRAVGSSDSLTARAAINELSDIIANPEQQAVLRDYEEMYIQSILKQFQNLSQLPIAESMVMYQPLLSSMFSFFNSKQLGKNLSVANVKNVMSMLLGLMTDQKLASSGDGNYMRVLNGICLKILDRTNFTNQNCALIRLLKETCSSTGLPKFTDLLMKCIWRNVKVIPERSSELDYDAILLEVHEFMVALPSAWWHQRPSDTPLRTIKTIIHNMAKVKGNAILQHLNKIPSHSELYAYLIRILKKDGGSSGNPTNGNSNLVSPQRGSQQGSVKDQKQRMTKQMHDSISCIFKLISDTQTSKEGIAKLYDFKLKNPEVDVVPFLKGASPTFQKYIEDGLAEIERQRNSVVSSDGDNITHNMTPTTDTNVNNFNSDYWLDKLNTMMVKSRGAAASNNYDGSSLLDNKTADENLNVNQQFGGKSTVSLLKKDMNPEPISSNRLELLQQKLAQIRQPK</sequence>
<dbReference type="InterPro" id="IPR021133">
    <property type="entry name" value="HEAT_type_2"/>
</dbReference>
<reference evidence="17" key="1">
    <citation type="submission" date="2019-10" db="EMBL/GenBank/DDBJ databases">
        <title>Short sand fly seasons in Tbilisi, Georgia, hinder development of host immunity to saliva of the visceral leishmaniasis vector Phlebotomus kandelakii.</title>
        <authorList>
            <person name="Oliveira F."/>
            <person name="Giorgobiani E."/>
            <person name="Guimaraes-Costa A.B."/>
            <person name="Abdeladhim M."/>
            <person name="Oristian J."/>
            <person name="Tskhvaradze L."/>
            <person name="Tsertsvadze N."/>
            <person name="Zakalashvili M."/>
            <person name="Valenzuela J.G."/>
            <person name="Kamhawi S."/>
        </authorList>
    </citation>
    <scope>NUCLEOTIDE SEQUENCE</scope>
    <source>
        <strain evidence="17">Wild-capture in Tbilisi</strain>
        <tissue evidence="17">Salivary glands</tissue>
    </source>
</reference>
<feature type="compositionally biased region" description="Low complexity" evidence="15">
    <location>
        <begin position="1526"/>
        <end position="1543"/>
    </location>
</feature>
<dbReference type="GO" id="GO:0046785">
    <property type="term" value="P:microtubule polymerization"/>
    <property type="evidence" value="ECO:0007669"/>
    <property type="project" value="InterPro"/>
</dbReference>
<evidence type="ECO:0000256" key="11">
    <source>
        <dbReference type="ARBA" id="ARBA00023306"/>
    </source>
</evidence>
<evidence type="ECO:0000256" key="8">
    <source>
        <dbReference type="ARBA" id="ARBA00022776"/>
    </source>
</evidence>
<keyword evidence="4" id="KW-0158">Chromosome</keyword>
<dbReference type="FunFam" id="1.25.10.10:FF:000068">
    <property type="entry name" value="cytoskeleton-associated protein 5 isoform X1"/>
    <property type="match status" value="1"/>
</dbReference>
<dbReference type="GO" id="GO:0005874">
    <property type="term" value="C:microtubule"/>
    <property type="evidence" value="ECO:0007669"/>
    <property type="project" value="UniProtKB-ARBA"/>
</dbReference>
<feature type="domain" description="TOG" evidence="16">
    <location>
        <begin position="1"/>
        <end position="227"/>
    </location>
</feature>
<accession>A0A6B2EE03</accession>
<feature type="region of interest" description="Disordered" evidence="15">
    <location>
        <begin position="1816"/>
        <end position="1846"/>
    </location>
</feature>
<dbReference type="EMBL" id="GIFK01002813">
    <property type="protein sequence ID" value="NBJ60516.1"/>
    <property type="molecule type" value="Transcribed_RNA"/>
</dbReference>
<evidence type="ECO:0000256" key="9">
    <source>
        <dbReference type="ARBA" id="ARBA00022838"/>
    </source>
</evidence>
<keyword evidence="11" id="KW-0131">Cell cycle</keyword>
<keyword evidence="9" id="KW-0995">Kinetochore</keyword>
<evidence type="ECO:0000256" key="1">
    <source>
        <dbReference type="ARBA" id="ARBA00004300"/>
    </source>
</evidence>
<evidence type="ECO:0000256" key="12">
    <source>
        <dbReference type="ARBA" id="ARBA00023328"/>
    </source>
</evidence>
<protein>
    <submittedName>
        <fullName evidence="17">Putative microtubule-associated protein</fullName>
    </submittedName>
</protein>
<dbReference type="GO" id="GO:0030951">
    <property type="term" value="P:establishment or maintenance of microtubule cytoskeleton polarity"/>
    <property type="evidence" value="ECO:0007669"/>
    <property type="project" value="InterPro"/>
</dbReference>
<feature type="compositionally biased region" description="Basic and acidic residues" evidence="15">
    <location>
        <begin position="1391"/>
        <end position="1407"/>
    </location>
</feature>
<feature type="region of interest" description="Disordered" evidence="15">
    <location>
        <begin position="794"/>
        <end position="841"/>
    </location>
</feature>
<feature type="compositionally biased region" description="Polar residues" evidence="15">
    <location>
        <begin position="1512"/>
        <end position="1525"/>
    </location>
</feature>
<feature type="domain" description="TOG" evidence="16">
    <location>
        <begin position="572"/>
        <end position="803"/>
    </location>
</feature>
<feature type="region of interest" description="Disordered" evidence="15">
    <location>
        <begin position="1391"/>
        <end position="1412"/>
    </location>
</feature>
<name>A0A6B2EE03_9DIPT</name>
<proteinExistence type="inferred from homology"/>
<dbReference type="FunFam" id="1.25.10.10:FF:000050">
    <property type="entry name" value="Cytoskeleton-associated protein 5 isoform X1"/>
    <property type="match status" value="1"/>
</dbReference>
<dbReference type="FunFam" id="1.25.10.10:FF:000019">
    <property type="entry name" value="Cytoskeleton-associated protein 5"/>
    <property type="match status" value="1"/>
</dbReference>
<dbReference type="InterPro" id="IPR016024">
    <property type="entry name" value="ARM-type_fold"/>
</dbReference>
<dbReference type="FunFam" id="1.25.10.10:FF:000063">
    <property type="entry name" value="Putative cytoskeleton-associated protein 5"/>
    <property type="match status" value="1"/>
</dbReference>
<evidence type="ECO:0000256" key="5">
    <source>
        <dbReference type="ARBA" id="ARBA00022490"/>
    </source>
</evidence>
<keyword evidence="12" id="KW-0137">Centromere</keyword>
<dbReference type="InterPro" id="IPR034085">
    <property type="entry name" value="TOG"/>
</dbReference>
<dbReference type="GO" id="GO:0000776">
    <property type="term" value="C:kinetochore"/>
    <property type="evidence" value="ECO:0007669"/>
    <property type="project" value="UniProtKB-KW"/>
</dbReference>
<evidence type="ECO:0000256" key="7">
    <source>
        <dbReference type="ARBA" id="ARBA00022737"/>
    </source>
</evidence>
<keyword evidence="10" id="KW-0206">Cytoskeleton</keyword>
<feature type="region of interest" description="Disordered" evidence="15">
    <location>
        <begin position="511"/>
        <end position="553"/>
    </location>
</feature>
<dbReference type="Gene3D" id="1.25.10.10">
    <property type="entry name" value="Leucine-rich Repeat Variant"/>
    <property type="match status" value="5"/>
</dbReference>
<feature type="region of interest" description="Disordered" evidence="15">
    <location>
        <begin position="1509"/>
        <end position="1543"/>
    </location>
</feature>
<feature type="domain" description="TOG" evidence="16">
    <location>
        <begin position="838"/>
        <end position="1073"/>
    </location>
</feature>
<keyword evidence="5" id="KW-0963">Cytoplasm</keyword>
<evidence type="ECO:0000259" key="16">
    <source>
        <dbReference type="SMART" id="SM01349"/>
    </source>
</evidence>
<dbReference type="SMART" id="SM01349">
    <property type="entry name" value="TOG"/>
    <property type="match status" value="5"/>
</dbReference>
<feature type="domain" description="TOG" evidence="16">
    <location>
        <begin position="1157"/>
        <end position="1396"/>
    </location>
</feature>
<keyword evidence="8" id="KW-0498">Mitosis</keyword>
<organism evidence="17">
    <name type="scientific">Phlebotomus kandelakii</name>
    <dbReference type="NCBI Taxonomy" id="1109342"/>
    <lineage>
        <taxon>Eukaryota</taxon>
        <taxon>Metazoa</taxon>
        <taxon>Ecdysozoa</taxon>
        <taxon>Arthropoda</taxon>
        <taxon>Hexapoda</taxon>
        <taxon>Insecta</taxon>
        <taxon>Pterygota</taxon>
        <taxon>Neoptera</taxon>
        <taxon>Endopterygota</taxon>
        <taxon>Diptera</taxon>
        <taxon>Nematocera</taxon>
        <taxon>Psychodoidea</taxon>
        <taxon>Psychodidae</taxon>
        <taxon>Phlebotomus</taxon>
        <taxon>Larroussius</taxon>
    </lineage>
</organism>
<dbReference type="InterPro" id="IPR011989">
    <property type="entry name" value="ARM-like"/>
</dbReference>